<sequence>MEDGDGVALAVLEVEEAEDCVLPGKEAAAPLLARESGVAEVNMPDDEAGKATDMVFWLRQTYAHNRKCARWSQSRRGARRYKRKADKTIESRWRCDWSKGVVRGSDPVEVVEAEWKVILGQHPVSLFCFSLNLGCTCWRRRQDGADGFTQS</sequence>
<dbReference type="AlphaFoldDB" id="A0A066VWU5"/>
<dbReference type="Proteomes" id="UP000027361">
    <property type="component" value="Unassembled WGS sequence"/>
</dbReference>
<name>A0A066VWU5_TILAU</name>
<organism evidence="1 2">
    <name type="scientific">Tilletiaria anomala (strain ATCC 24038 / CBS 436.72 / UBC 951)</name>
    <dbReference type="NCBI Taxonomy" id="1037660"/>
    <lineage>
        <taxon>Eukaryota</taxon>
        <taxon>Fungi</taxon>
        <taxon>Dikarya</taxon>
        <taxon>Basidiomycota</taxon>
        <taxon>Ustilaginomycotina</taxon>
        <taxon>Exobasidiomycetes</taxon>
        <taxon>Georgefischeriales</taxon>
        <taxon>Tilletiariaceae</taxon>
        <taxon>Tilletiaria</taxon>
    </lineage>
</organism>
<keyword evidence="2" id="KW-1185">Reference proteome</keyword>
<reference evidence="1 2" key="1">
    <citation type="submission" date="2014-05" db="EMBL/GenBank/DDBJ databases">
        <title>Draft genome sequence of a rare smut relative, Tilletiaria anomala UBC 951.</title>
        <authorList>
            <consortium name="DOE Joint Genome Institute"/>
            <person name="Toome M."/>
            <person name="Kuo A."/>
            <person name="Henrissat B."/>
            <person name="Lipzen A."/>
            <person name="Tritt A."/>
            <person name="Yoshinaga Y."/>
            <person name="Zane M."/>
            <person name="Barry K."/>
            <person name="Grigoriev I.V."/>
            <person name="Spatafora J.W."/>
            <person name="Aimea M.C."/>
        </authorList>
    </citation>
    <scope>NUCLEOTIDE SEQUENCE [LARGE SCALE GENOMIC DNA]</scope>
    <source>
        <strain evidence="1 2">UBC 951</strain>
    </source>
</reference>
<dbReference type="GeneID" id="25264395"/>
<dbReference type="InParanoid" id="A0A066VWU5"/>
<evidence type="ECO:0000313" key="1">
    <source>
        <dbReference type="EMBL" id="KDN45941.1"/>
    </source>
</evidence>
<dbReference type="HOGENOM" id="CLU_1732759_0_0_1"/>
<dbReference type="RefSeq" id="XP_013243379.1">
    <property type="nucleotide sequence ID" value="XM_013387925.1"/>
</dbReference>
<comment type="caution">
    <text evidence="1">The sequence shown here is derived from an EMBL/GenBank/DDBJ whole genome shotgun (WGS) entry which is preliminary data.</text>
</comment>
<evidence type="ECO:0000313" key="2">
    <source>
        <dbReference type="Proteomes" id="UP000027361"/>
    </source>
</evidence>
<gene>
    <name evidence="1" type="ORF">K437DRAFT_256356</name>
</gene>
<accession>A0A066VWU5</accession>
<protein>
    <submittedName>
        <fullName evidence="1">Uncharacterized protein</fullName>
    </submittedName>
</protein>
<dbReference type="EMBL" id="JMSN01000038">
    <property type="protein sequence ID" value="KDN45941.1"/>
    <property type="molecule type" value="Genomic_DNA"/>
</dbReference>
<proteinExistence type="predicted"/>